<dbReference type="Proteomes" id="UP000772434">
    <property type="component" value="Unassembled WGS sequence"/>
</dbReference>
<reference evidence="1" key="1">
    <citation type="submission" date="2020-11" db="EMBL/GenBank/DDBJ databases">
        <authorList>
            <consortium name="DOE Joint Genome Institute"/>
            <person name="Ahrendt S."/>
            <person name="Riley R."/>
            <person name="Andreopoulos W."/>
            <person name="Labutti K."/>
            <person name="Pangilinan J."/>
            <person name="Ruiz-Duenas F.J."/>
            <person name="Barrasa J.M."/>
            <person name="Sanchez-Garcia M."/>
            <person name="Camarero S."/>
            <person name="Miyauchi S."/>
            <person name="Serrano A."/>
            <person name="Linde D."/>
            <person name="Babiker R."/>
            <person name="Drula E."/>
            <person name="Ayuso-Fernandez I."/>
            <person name="Pacheco R."/>
            <person name="Padilla G."/>
            <person name="Ferreira P."/>
            <person name="Barriuso J."/>
            <person name="Kellner H."/>
            <person name="Castanera R."/>
            <person name="Alfaro M."/>
            <person name="Ramirez L."/>
            <person name="Pisabarro A.G."/>
            <person name="Kuo A."/>
            <person name="Tritt A."/>
            <person name="Lipzen A."/>
            <person name="He G."/>
            <person name="Yan M."/>
            <person name="Ng V."/>
            <person name="Cullen D."/>
            <person name="Martin F."/>
            <person name="Rosso M.-N."/>
            <person name="Henrissat B."/>
            <person name="Hibbett D."/>
            <person name="Martinez A.T."/>
            <person name="Grigoriev I.V."/>
        </authorList>
    </citation>
    <scope>NUCLEOTIDE SEQUENCE</scope>
    <source>
        <strain evidence="1">AH 40177</strain>
    </source>
</reference>
<gene>
    <name evidence="1" type="ORF">BDP27DRAFT_175027</name>
</gene>
<dbReference type="EMBL" id="JADNRY010001276">
    <property type="protein sequence ID" value="KAF9018586.1"/>
    <property type="molecule type" value="Genomic_DNA"/>
</dbReference>
<proteinExistence type="predicted"/>
<comment type="caution">
    <text evidence="1">The sequence shown here is derived from an EMBL/GenBank/DDBJ whole genome shotgun (WGS) entry which is preliminary data.</text>
</comment>
<dbReference type="AlphaFoldDB" id="A0A9P5TWD1"/>
<dbReference type="OrthoDB" id="2750929at2759"/>
<keyword evidence="2" id="KW-1185">Reference proteome</keyword>
<evidence type="ECO:0000313" key="1">
    <source>
        <dbReference type="EMBL" id="KAF9018586.1"/>
    </source>
</evidence>
<evidence type="ECO:0000313" key="2">
    <source>
        <dbReference type="Proteomes" id="UP000772434"/>
    </source>
</evidence>
<organism evidence="1 2">
    <name type="scientific">Rhodocollybia butyracea</name>
    <dbReference type="NCBI Taxonomy" id="206335"/>
    <lineage>
        <taxon>Eukaryota</taxon>
        <taxon>Fungi</taxon>
        <taxon>Dikarya</taxon>
        <taxon>Basidiomycota</taxon>
        <taxon>Agaricomycotina</taxon>
        <taxon>Agaricomycetes</taxon>
        <taxon>Agaricomycetidae</taxon>
        <taxon>Agaricales</taxon>
        <taxon>Marasmiineae</taxon>
        <taxon>Omphalotaceae</taxon>
        <taxon>Rhodocollybia</taxon>
    </lineage>
</organism>
<accession>A0A9P5TWD1</accession>
<protein>
    <submittedName>
        <fullName evidence="1">Uncharacterized protein</fullName>
    </submittedName>
</protein>
<name>A0A9P5TWD1_9AGAR</name>
<sequence length="224" mass="25798">MAISRVCQFGRLTLFYACLLPPIKSWNQYPRPEPWSSLCVYSYSSTTKTFYQIAKDSNQGLQPITHSEQETKSYSVLPRFLDDKFPRAQNISTLDPSRLVASDFIECKDHWNITVRYCCISMIFCRYSRVPEAAFPPETRGFLYLHRPDGVHPCAATLRFRICDKSLHPRNLSSEAKTCFYPKTRLGNLTCSRCSSRSGQGILGRCLLLDQLLSVETISRWTIW</sequence>